<keyword evidence="1" id="KW-1133">Transmembrane helix</keyword>
<reference evidence="2" key="1">
    <citation type="submission" date="2022-05" db="EMBL/GenBank/DDBJ databases">
        <authorList>
            <person name="Oliphant S.A."/>
            <person name="Watson-Haigh N.S."/>
            <person name="Sumby K.M."/>
            <person name="Gardner J.M."/>
            <person name="Jiranek V."/>
        </authorList>
    </citation>
    <scope>NUCLEOTIDE SEQUENCE</scope>
    <source>
        <strain evidence="2">KI3_B9</strain>
    </source>
</reference>
<feature type="transmembrane region" description="Helical" evidence="1">
    <location>
        <begin position="34"/>
        <end position="52"/>
    </location>
</feature>
<sequence>MRSTAKVNKKKLWSILLLAFILKQTISFSKIISWLLFLVQVVIVLIMIYADFESENRSHHDSKN</sequence>
<evidence type="ECO:0000313" key="2">
    <source>
        <dbReference type="EMBL" id="USS91467.1"/>
    </source>
</evidence>
<organism evidence="2 3">
    <name type="scientific">Fructobacillus americanaquae</name>
    <dbReference type="NCBI Taxonomy" id="2940302"/>
    <lineage>
        <taxon>Bacteria</taxon>
        <taxon>Bacillati</taxon>
        <taxon>Bacillota</taxon>
        <taxon>Bacilli</taxon>
        <taxon>Lactobacillales</taxon>
        <taxon>Lactobacillaceae</taxon>
        <taxon>Fructobacillus</taxon>
    </lineage>
</organism>
<evidence type="ECO:0000313" key="3">
    <source>
        <dbReference type="Proteomes" id="UP001056093"/>
    </source>
</evidence>
<dbReference type="Proteomes" id="UP001056093">
    <property type="component" value="Chromosome"/>
</dbReference>
<proteinExistence type="predicted"/>
<keyword evidence="3" id="KW-1185">Reference proteome</keyword>
<accession>A0ABY5BYP4</accession>
<protein>
    <submittedName>
        <fullName evidence="2">Uncharacterized protein</fullName>
    </submittedName>
</protein>
<name>A0ABY5BYP4_9LACO</name>
<gene>
    <name evidence="2" type="ORF">M3M36_03715</name>
</gene>
<keyword evidence="1" id="KW-0812">Transmembrane</keyword>
<keyword evidence="1" id="KW-0472">Membrane</keyword>
<dbReference type="EMBL" id="CP097122">
    <property type="protein sequence ID" value="USS91467.1"/>
    <property type="molecule type" value="Genomic_DNA"/>
</dbReference>
<dbReference type="RefSeq" id="WP_252773297.1">
    <property type="nucleotide sequence ID" value="NZ_CP097122.1"/>
</dbReference>
<evidence type="ECO:0000256" key="1">
    <source>
        <dbReference type="SAM" id="Phobius"/>
    </source>
</evidence>